<evidence type="ECO:0000256" key="2">
    <source>
        <dbReference type="SAM" id="SignalP"/>
    </source>
</evidence>
<dbReference type="STRING" id="1122189.SAMN02745165_02541"/>
<dbReference type="AlphaFoldDB" id="A0A1M6JW85"/>
<dbReference type="RefSeq" id="WP_072909110.1">
    <property type="nucleotide sequence ID" value="NZ_FQZT01000009.1"/>
</dbReference>
<feature type="transmembrane region" description="Helical" evidence="1">
    <location>
        <begin position="36"/>
        <end position="59"/>
    </location>
</feature>
<reference evidence="3 4" key="1">
    <citation type="submission" date="2016-11" db="EMBL/GenBank/DDBJ databases">
        <authorList>
            <person name="Jaros S."/>
            <person name="Januszkiewicz K."/>
            <person name="Wedrychowicz H."/>
        </authorList>
    </citation>
    <scope>NUCLEOTIDE SEQUENCE [LARGE SCALE GENOMIC DNA]</scope>
    <source>
        <strain evidence="3 4">DSM 5091</strain>
    </source>
</reference>
<keyword evidence="2" id="KW-0732">Signal</keyword>
<keyword evidence="1" id="KW-0812">Transmembrane</keyword>
<proteinExistence type="predicted"/>
<organism evidence="3 4">
    <name type="scientific">Malonomonas rubra DSM 5091</name>
    <dbReference type="NCBI Taxonomy" id="1122189"/>
    <lineage>
        <taxon>Bacteria</taxon>
        <taxon>Pseudomonadati</taxon>
        <taxon>Thermodesulfobacteriota</taxon>
        <taxon>Desulfuromonadia</taxon>
        <taxon>Desulfuromonadales</taxon>
        <taxon>Geopsychrobacteraceae</taxon>
        <taxon>Malonomonas</taxon>
    </lineage>
</organism>
<dbReference type="EMBL" id="FQZT01000009">
    <property type="protein sequence ID" value="SHJ50964.1"/>
    <property type="molecule type" value="Genomic_DNA"/>
</dbReference>
<keyword evidence="1" id="KW-1133">Transmembrane helix</keyword>
<name>A0A1M6JW85_MALRU</name>
<accession>A0A1M6JW85</accession>
<keyword evidence="4" id="KW-1185">Reference proteome</keyword>
<dbReference type="Proteomes" id="UP000184171">
    <property type="component" value="Unassembled WGS sequence"/>
</dbReference>
<dbReference type="OrthoDB" id="5398345at2"/>
<feature type="signal peptide" evidence="2">
    <location>
        <begin position="1"/>
        <end position="20"/>
    </location>
</feature>
<evidence type="ECO:0000313" key="4">
    <source>
        <dbReference type="Proteomes" id="UP000184171"/>
    </source>
</evidence>
<sequence>MKKVLSAAFSMMVLATPVLAETGAREDSSNVLVWAFLGICGLIIFLQMVPVATLAFGLIKGVFSKKEAMEDELETATSKYR</sequence>
<protein>
    <recommendedName>
        <fullName evidence="5">Ammonium transporter</fullName>
    </recommendedName>
</protein>
<evidence type="ECO:0000313" key="3">
    <source>
        <dbReference type="EMBL" id="SHJ50964.1"/>
    </source>
</evidence>
<keyword evidence="1" id="KW-0472">Membrane</keyword>
<gene>
    <name evidence="3" type="ORF">SAMN02745165_02541</name>
</gene>
<evidence type="ECO:0008006" key="5">
    <source>
        <dbReference type="Google" id="ProtNLM"/>
    </source>
</evidence>
<evidence type="ECO:0000256" key="1">
    <source>
        <dbReference type="SAM" id="Phobius"/>
    </source>
</evidence>
<feature type="chain" id="PRO_5013246235" description="Ammonium transporter" evidence="2">
    <location>
        <begin position="21"/>
        <end position="81"/>
    </location>
</feature>